<feature type="compositionally biased region" description="Basic and acidic residues" evidence="1">
    <location>
        <begin position="99"/>
        <end position="108"/>
    </location>
</feature>
<dbReference type="GO" id="GO:0005634">
    <property type="term" value="C:nucleus"/>
    <property type="evidence" value="ECO:0007669"/>
    <property type="project" value="TreeGrafter"/>
</dbReference>
<dbReference type="Proteomes" id="UP000828390">
    <property type="component" value="Unassembled WGS sequence"/>
</dbReference>
<dbReference type="PANTHER" id="PTHR23186:SF4">
    <property type="entry name" value="GH22790P"/>
    <property type="match status" value="1"/>
</dbReference>
<dbReference type="PANTHER" id="PTHR23186">
    <property type="entry name" value="RETINOIC ACID-INDUCED PROTEIN 2"/>
    <property type="match status" value="1"/>
</dbReference>
<name>A0A9D4FL75_DREPO</name>
<evidence type="ECO:0000313" key="3">
    <source>
        <dbReference type="Proteomes" id="UP000828390"/>
    </source>
</evidence>
<feature type="region of interest" description="Disordered" evidence="1">
    <location>
        <begin position="81"/>
        <end position="108"/>
    </location>
</feature>
<organism evidence="2 3">
    <name type="scientific">Dreissena polymorpha</name>
    <name type="common">Zebra mussel</name>
    <name type="synonym">Mytilus polymorpha</name>
    <dbReference type="NCBI Taxonomy" id="45954"/>
    <lineage>
        <taxon>Eukaryota</taxon>
        <taxon>Metazoa</taxon>
        <taxon>Spiralia</taxon>
        <taxon>Lophotrochozoa</taxon>
        <taxon>Mollusca</taxon>
        <taxon>Bivalvia</taxon>
        <taxon>Autobranchia</taxon>
        <taxon>Heteroconchia</taxon>
        <taxon>Euheterodonta</taxon>
        <taxon>Imparidentia</taxon>
        <taxon>Neoheterodontei</taxon>
        <taxon>Myida</taxon>
        <taxon>Dreissenoidea</taxon>
        <taxon>Dreissenidae</taxon>
        <taxon>Dreissena</taxon>
    </lineage>
</organism>
<evidence type="ECO:0000313" key="2">
    <source>
        <dbReference type="EMBL" id="KAH3798806.1"/>
    </source>
</evidence>
<dbReference type="AlphaFoldDB" id="A0A9D4FL75"/>
<dbReference type="EMBL" id="JAIWYP010000007">
    <property type="protein sequence ID" value="KAH3798806.1"/>
    <property type="molecule type" value="Genomic_DNA"/>
</dbReference>
<protein>
    <submittedName>
        <fullName evidence="2">Uncharacterized protein</fullName>
    </submittedName>
</protein>
<comment type="caution">
    <text evidence="2">The sequence shown here is derived from an EMBL/GenBank/DDBJ whole genome shotgun (WGS) entry which is preliminary data.</text>
</comment>
<accession>A0A9D4FL75</accession>
<gene>
    <name evidence="2" type="ORF">DPMN_152409</name>
</gene>
<reference evidence="2" key="2">
    <citation type="submission" date="2020-11" db="EMBL/GenBank/DDBJ databases">
        <authorList>
            <person name="McCartney M.A."/>
            <person name="Auch B."/>
            <person name="Kono T."/>
            <person name="Mallez S."/>
            <person name="Becker A."/>
            <person name="Gohl D.M."/>
            <person name="Silverstein K.A.T."/>
            <person name="Koren S."/>
            <person name="Bechman K.B."/>
            <person name="Herman A."/>
            <person name="Abrahante J.E."/>
            <person name="Garbe J."/>
        </authorList>
    </citation>
    <scope>NUCLEOTIDE SEQUENCE</scope>
    <source>
        <strain evidence="2">Duluth1</strain>
        <tissue evidence="2">Whole animal</tissue>
    </source>
</reference>
<dbReference type="GO" id="GO:0048513">
    <property type="term" value="P:animal organ development"/>
    <property type="evidence" value="ECO:0007669"/>
    <property type="project" value="TreeGrafter"/>
</dbReference>
<dbReference type="InterPro" id="IPR026092">
    <property type="entry name" value="RAI2/SOBP"/>
</dbReference>
<keyword evidence="3" id="KW-1185">Reference proteome</keyword>
<evidence type="ECO:0000256" key="1">
    <source>
        <dbReference type="SAM" id="MobiDB-lite"/>
    </source>
</evidence>
<reference evidence="2" key="1">
    <citation type="journal article" date="2019" name="bioRxiv">
        <title>The Genome of the Zebra Mussel, Dreissena polymorpha: A Resource for Invasive Species Research.</title>
        <authorList>
            <person name="McCartney M.A."/>
            <person name="Auch B."/>
            <person name="Kono T."/>
            <person name="Mallez S."/>
            <person name="Zhang Y."/>
            <person name="Obille A."/>
            <person name="Becker A."/>
            <person name="Abrahante J.E."/>
            <person name="Garbe J."/>
            <person name="Badalamenti J.P."/>
            <person name="Herman A."/>
            <person name="Mangelson H."/>
            <person name="Liachko I."/>
            <person name="Sullivan S."/>
            <person name="Sone E.D."/>
            <person name="Koren S."/>
            <person name="Silverstein K.A.T."/>
            <person name="Beckman K.B."/>
            <person name="Gohl D.M."/>
        </authorList>
    </citation>
    <scope>NUCLEOTIDE SEQUENCE</scope>
    <source>
        <strain evidence="2">Duluth1</strain>
        <tissue evidence="2">Whole animal</tissue>
    </source>
</reference>
<sequence length="272" mass="30182">MAAGIPPHLLHPLMAGMAPWLQHAQFQGFLPPGMMQYGQMMAAYAQATNQNKDAHKFSAVKSNEKHYSKPDQTATPILLTPPRVEVNHVPSVSPRREHRNSPHPDRRTSSLFPVDFPHFLQNGVPPGPFPAPAGNPFQSLPGMPPVTIMFPFPVIFPLPVPIPIPIPMTVRQLATAFGHKLPEEPKTISIKTELDSISGTKSSFCLQNISPHSSVSSVRHISPRERYKVRSGSRSSCPDMTYVRGHTRETRIEHNFLKRSLTNESLDLSSKS</sequence>
<proteinExistence type="predicted"/>